<sequence length="117" mass="13515">FFVNATFPKGSNSSFIALIPKLNDPQVISDFRPISLIGCIYKVIAKMLANRLRNIMPHLIDERQIAFVKGRQLLHGVLVANEVVKEARRSKRSCMVFKVDFEKAYDSVSWQFLFYMM</sequence>
<dbReference type="Proteomes" id="UP000053555">
    <property type="component" value="Unassembled WGS sequence"/>
</dbReference>
<dbReference type="CDD" id="cd01650">
    <property type="entry name" value="RT_nLTR_like"/>
    <property type="match status" value="1"/>
</dbReference>
<feature type="non-terminal residue" evidence="2">
    <location>
        <position position="1"/>
    </location>
</feature>
<dbReference type="PANTHER" id="PTHR19446">
    <property type="entry name" value="REVERSE TRANSCRIPTASES"/>
    <property type="match status" value="1"/>
</dbReference>
<name>A0A0B2Q3A9_GLYSO</name>
<dbReference type="InterPro" id="IPR043502">
    <property type="entry name" value="DNA/RNA_pol_sf"/>
</dbReference>
<dbReference type="EMBL" id="KN661681">
    <property type="protein sequence ID" value="KHN14499.1"/>
    <property type="molecule type" value="Genomic_DNA"/>
</dbReference>
<feature type="non-terminal residue" evidence="2">
    <location>
        <position position="117"/>
    </location>
</feature>
<keyword evidence="2" id="KW-0378">Hydrolase</keyword>
<feature type="domain" description="Reverse transcriptase" evidence="1">
    <location>
        <begin position="20"/>
        <end position="115"/>
    </location>
</feature>
<dbReference type="GO" id="GO:0016787">
    <property type="term" value="F:hydrolase activity"/>
    <property type="evidence" value="ECO:0007669"/>
    <property type="project" value="UniProtKB-KW"/>
</dbReference>
<dbReference type="AlphaFoldDB" id="A0A0B2Q3A9"/>
<dbReference type="SUPFAM" id="SSF56672">
    <property type="entry name" value="DNA/RNA polymerases"/>
    <property type="match status" value="1"/>
</dbReference>
<dbReference type="Pfam" id="PF00078">
    <property type="entry name" value="RVT_1"/>
    <property type="match status" value="1"/>
</dbReference>
<protein>
    <submittedName>
        <fullName evidence="2">Transposon TX1 putative 149 kDa protein</fullName>
        <ecNumber evidence="2">3.1.27.-</ecNumber>
    </submittedName>
</protein>
<dbReference type="InterPro" id="IPR000477">
    <property type="entry name" value="RT_dom"/>
</dbReference>
<organism evidence="2">
    <name type="scientific">Glycine soja</name>
    <name type="common">Wild soybean</name>
    <dbReference type="NCBI Taxonomy" id="3848"/>
    <lineage>
        <taxon>Eukaryota</taxon>
        <taxon>Viridiplantae</taxon>
        <taxon>Streptophyta</taxon>
        <taxon>Embryophyta</taxon>
        <taxon>Tracheophyta</taxon>
        <taxon>Spermatophyta</taxon>
        <taxon>Magnoliopsida</taxon>
        <taxon>eudicotyledons</taxon>
        <taxon>Gunneridae</taxon>
        <taxon>Pentapetalae</taxon>
        <taxon>rosids</taxon>
        <taxon>fabids</taxon>
        <taxon>Fabales</taxon>
        <taxon>Fabaceae</taxon>
        <taxon>Papilionoideae</taxon>
        <taxon>50 kb inversion clade</taxon>
        <taxon>NPAAA clade</taxon>
        <taxon>indigoferoid/millettioid clade</taxon>
        <taxon>Phaseoleae</taxon>
        <taxon>Glycine</taxon>
        <taxon>Glycine subgen. Soja</taxon>
    </lineage>
</organism>
<reference evidence="2" key="1">
    <citation type="submission" date="2014-07" db="EMBL/GenBank/DDBJ databases">
        <title>Identification of a novel salt tolerance gene in wild soybean by whole-genome sequencing.</title>
        <authorList>
            <person name="Lam H.-M."/>
            <person name="Qi X."/>
            <person name="Li M.-W."/>
            <person name="Liu X."/>
            <person name="Xie M."/>
            <person name="Ni M."/>
            <person name="Xu X."/>
        </authorList>
    </citation>
    <scope>NUCLEOTIDE SEQUENCE [LARGE SCALE GENOMIC DNA]</scope>
    <source>
        <tissue evidence="2">Root</tissue>
    </source>
</reference>
<accession>A0A0B2Q3A9</accession>
<evidence type="ECO:0000313" key="2">
    <source>
        <dbReference type="EMBL" id="KHN14499.1"/>
    </source>
</evidence>
<proteinExistence type="predicted"/>
<dbReference type="EC" id="3.1.27.-" evidence="2"/>
<gene>
    <name evidence="2" type="ORF">glysoja_049044</name>
</gene>
<evidence type="ECO:0000259" key="1">
    <source>
        <dbReference type="Pfam" id="PF00078"/>
    </source>
</evidence>